<dbReference type="EMBL" id="LAZR01032697">
    <property type="protein sequence ID" value="KKL50166.1"/>
    <property type="molecule type" value="Genomic_DNA"/>
</dbReference>
<name>A0A0F9D8X6_9ZZZZ</name>
<dbReference type="AlphaFoldDB" id="A0A0F9D8X6"/>
<evidence type="ECO:0000256" key="1">
    <source>
        <dbReference type="SAM" id="MobiDB-lite"/>
    </source>
</evidence>
<proteinExistence type="predicted"/>
<gene>
    <name evidence="2" type="ORF">LCGC14_2308210</name>
</gene>
<organism evidence="2">
    <name type="scientific">marine sediment metagenome</name>
    <dbReference type="NCBI Taxonomy" id="412755"/>
    <lineage>
        <taxon>unclassified sequences</taxon>
        <taxon>metagenomes</taxon>
        <taxon>ecological metagenomes</taxon>
    </lineage>
</organism>
<evidence type="ECO:0000313" key="2">
    <source>
        <dbReference type="EMBL" id="KKL50166.1"/>
    </source>
</evidence>
<sequence>MSKSNYSNDNRSSPFKKGRFSDIVTPKRPRYTRSSYKSDKDVVDTLTIDLVQVLADVGIVIKNVHTIAKGLVLLGWTKIKKLEGEG</sequence>
<feature type="region of interest" description="Disordered" evidence="1">
    <location>
        <begin position="1"/>
        <end position="36"/>
    </location>
</feature>
<feature type="compositionally biased region" description="Polar residues" evidence="1">
    <location>
        <begin position="1"/>
        <end position="13"/>
    </location>
</feature>
<protein>
    <submittedName>
        <fullName evidence="2">Uncharacterized protein</fullName>
    </submittedName>
</protein>
<reference evidence="2" key="1">
    <citation type="journal article" date="2015" name="Nature">
        <title>Complex archaea that bridge the gap between prokaryotes and eukaryotes.</title>
        <authorList>
            <person name="Spang A."/>
            <person name="Saw J.H."/>
            <person name="Jorgensen S.L."/>
            <person name="Zaremba-Niedzwiedzka K."/>
            <person name="Martijn J."/>
            <person name="Lind A.E."/>
            <person name="van Eijk R."/>
            <person name="Schleper C."/>
            <person name="Guy L."/>
            <person name="Ettema T.J."/>
        </authorList>
    </citation>
    <scope>NUCLEOTIDE SEQUENCE</scope>
</reference>
<accession>A0A0F9D8X6</accession>
<comment type="caution">
    <text evidence="2">The sequence shown here is derived from an EMBL/GenBank/DDBJ whole genome shotgun (WGS) entry which is preliminary data.</text>
</comment>